<dbReference type="RefSeq" id="WP_220303799.1">
    <property type="nucleotide sequence ID" value="NZ_CP080590.1"/>
</dbReference>
<name>A0ABX8WGC0_9HYPH</name>
<dbReference type="Proteomes" id="UP000825799">
    <property type="component" value="Chromosome"/>
</dbReference>
<feature type="compositionally biased region" description="Polar residues" evidence="1">
    <location>
        <begin position="331"/>
        <end position="341"/>
    </location>
</feature>
<keyword evidence="3" id="KW-1185">Reference proteome</keyword>
<organism evidence="2 3">
    <name type="scientific">Devosia salina</name>
    <dbReference type="NCBI Taxonomy" id="2860336"/>
    <lineage>
        <taxon>Bacteria</taxon>
        <taxon>Pseudomonadati</taxon>
        <taxon>Pseudomonadota</taxon>
        <taxon>Alphaproteobacteria</taxon>
        <taxon>Hyphomicrobiales</taxon>
        <taxon>Devosiaceae</taxon>
        <taxon>Devosia</taxon>
    </lineage>
</organism>
<gene>
    <name evidence="2" type="ORF">K1X15_11810</name>
</gene>
<sequence length="386" mass="41071">MADKIQTLLVSLEARISQYDATMRKAMQQTDRSAKTIESRFARMNKSVVSSFGAMAKGLAGPLVALGVGGLISQVGQVASAVASVGDEAKRAGVGIEAFQELGYVARQNRIGMDALTDGLKELSLRADEFIVTSAGPAAEAFQRLGFTAEELKAKLQDPSALFSEIIGKLGRLDQAAQIRIADEIFGGTGGEKFVQLIEQGEDGIRDTIKQARDLGVVMSEDLVDNAAELDRKFQAVSETVGTALKGAVVEAATAMSNFLTGFQEFIDYPNTLKAGANQSFFDQMTPDQRNQFRLDVQLSGIRKPADVYAAFGLNPDGTFKIEPPEVPASPKTSGTTSAGSRDNFADAVAGMRERIDALKAETAVMRELGPMVGEFTDALPLGEAA</sequence>
<evidence type="ECO:0000313" key="2">
    <source>
        <dbReference type="EMBL" id="QYO75335.1"/>
    </source>
</evidence>
<accession>A0ABX8WGC0</accession>
<protein>
    <submittedName>
        <fullName evidence="2">Phage tail tape measure protein</fullName>
    </submittedName>
</protein>
<evidence type="ECO:0000256" key="1">
    <source>
        <dbReference type="SAM" id="MobiDB-lite"/>
    </source>
</evidence>
<proteinExistence type="predicted"/>
<reference evidence="2 3" key="1">
    <citation type="submission" date="2021-08" db="EMBL/GenBank/DDBJ databases">
        <title>Devosia salina sp. nov., isolated from the South China Sea sediment.</title>
        <authorList>
            <person name="Zhou Z."/>
        </authorList>
    </citation>
    <scope>NUCLEOTIDE SEQUENCE [LARGE SCALE GENOMIC DNA]</scope>
    <source>
        <strain evidence="2 3">SCS-3</strain>
    </source>
</reference>
<dbReference type="EMBL" id="CP080590">
    <property type="protein sequence ID" value="QYO75335.1"/>
    <property type="molecule type" value="Genomic_DNA"/>
</dbReference>
<evidence type="ECO:0000313" key="3">
    <source>
        <dbReference type="Proteomes" id="UP000825799"/>
    </source>
</evidence>
<feature type="region of interest" description="Disordered" evidence="1">
    <location>
        <begin position="320"/>
        <end position="343"/>
    </location>
</feature>